<dbReference type="EMBL" id="CAAALY010016647">
    <property type="protein sequence ID" value="VEL13056.1"/>
    <property type="molecule type" value="Genomic_DNA"/>
</dbReference>
<protein>
    <submittedName>
        <fullName evidence="1">Uncharacterized protein</fullName>
    </submittedName>
</protein>
<proteinExistence type="predicted"/>
<reference evidence="1" key="1">
    <citation type="submission" date="2018-11" db="EMBL/GenBank/DDBJ databases">
        <authorList>
            <consortium name="Pathogen Informatics"/>
        </authorList>
    </citation>
    <scope>NUCLEOTIDE SEQUENCE</scope>
</reference>
<keyword evidence="2" id="KW-1185">Reference proteome</keyword>
<accession>A0A448WJ75</accession>
<evidence type="ECO:0000313" key="1">
    <source>
        <dbReference type="EMBL" id="VEL13056.1"/>
    </source>
</evidence>
<sequence>MYSAQFVFVYSPLWPTLYAQSVRRSTGPSGPRPRLVLTLPSHSWATLSLSFFELILFAGESNGLSLLSKDTQGVDEARYADLGGYGPSHPQTKLGRWLKVSGVSV</sequence>
<name>A0A448WJ75_9PLAT</name>
<evidence type="ECO:0000313" key="2">
    <source>
        <dbReference type="Proteomes" id="UP000784294"/>
    </source>
</evidence>
<dbReference type="AlphaFoldDB" id="A0A448WJ75"/>
<dbReference type="Proteomes" id="UP000784294">
    <property type="component" value="Unassembled WGS sequence"/>
</dbReference>
<organism evidence="1 2">
    <name type="scientific">Protopolystoma xenopodis</name>
    <dbReference type="NCBI Taxonomy" id="117903"/>
    <lineage>
        <taxon>Eukaryota</taxon>
        <taxon>Metazoa</taxon>
        <taxon>Spiralia</taxon>
        <taxon>Lophotrochozoa</taxon>
        <taxon>Platyhelminthes</taxon>
        <taxon>Monogenea</taxon>
        <taxon>Polyopisthocotylea</taxon>
        <taxon>Polystomatidea</taxon>
        <taxon>Polystomatidae</taxon>
        <taxon>Protopolystoma</taxon>
    </lineage>
</organism>
<comment type="caution">
    <text evidence="1">The sequence shown here is derived from an EMBL/GenBank/DDBJ whole genome shotgun (WGS) entry which is preliminary data.</text>
</comment>
<gene>
    <name evidence="1" type="ORF">PXEA_LOCUS6496</name>
</gene>